<dbReference type="AlphaFoldDB" id="A0A0R3E2E2"/>
<gene>
    <name evidence="2" type="ORF">AOQ71_05130</name>
</gene>
<dbReference type="Proteomes" id="UP000051936">
    <property type="component" value="Unassembled WGS sequence"/>
</dbReference>
<name>A0A0R3E2E2_9BRAD</name>
<sequence length="92" mass="10396">MEAAGGLLIANRRTDNGGNLRDPLLCPREKPADGVGLSLYAKRLDRGRFFWLATLDCATAIRVRTITEPRLNCFNWMENRSTVIAVRHGIRR</sequence>
<evidence type="ECO:0000313" key="3">
    <source>
        <dbReference type="Proteomes" id="UP000051936"/>
    </source>
</evidence>
<feature type="region of interest" description="Disordered" evidence="1">
    <location>
        <begin position="1"/>
        <end position="22"/>
    </location>
</feature>
<protein>
    <submittedName>
        <fullName evidence="2">Uncharacterized protein</fullName>
    </submittedName>
</protein>
<accession>A0A0R3E2E2</accession>
<keyword evidence="3" id="KW-1185">Reference proteome</keyword>
<dbReference type="EMBL" id="LJYG01000026">
    <property type="protein sequence ID" value="KRQ16353.1"/>
    <property type="molecule type" value="Genomic_DNA"/>
</dbReference>
<reference evidence="2 3" key="1">
    <citation type="submission" date="2015-09" db="EMBL/GenBank/DDBJ databases">
        <title>Draft Genome Sequence of Bradyrhizobium manausense Strain BR 3351T, a Novel Symbiotic Nitrogen-Fixing Alphaproteobacterium Isolated from Brazilian Amazon Rain Forest.</title>
        <authorList>
            <person name="De Araujo J.L."/>
            <person name="Zilli J.E."/>
        </authorList>
    </citation>
    <scope>NUCLEOTIDE SEQUENCE [LARGE SCALE GENOMIC DNA]</scope>
    <source>
        <strain evidence="2 3">BR3351</strain>
    </source>
</reference>
<evidence type="ECO:0000313" key="2">
    <source>
        <dbReference type="EMBL" id="KRQ16353.1"/>
    </source>
</evidence>
<evidence type="ECO:0000256" key="1">
    <source>
        <dbReference type="SAM" id="MobiDB-lite"/>
    </source>
</evidence>
<proteinExistence type="predicted"/>
<comment type="caution">
    <text evidence="2">The sequence shown here is derived from an EMBL/GenBank/DDBJ whole genome shotgun (WGS) entry which is preliminary data.</text>
</comment>
<organism evidence="2 3">
    <name type="scientific">Bradyrhizobium manausense</name>
    <dbReference type="NCBI Taxonomy" id="989370"/>
    <lineage>
        <taxon>Bacteria</taxon>
        <taxon>Pseudomonadati</taxon>
        <taxon>Pseudomonadota</taxon>
        <taxon>Alphaproteobacteria</taxon>
        <taxon>Hyphomicrobiales</taxon>
        <taxon>Nitrobacteraceae</taxon>
        <taxon>Bradyrhizobium</taxon>
    </lineage>
</organism>